<reference evidence="2 3" key="1">
    <citation type="submission" date="2015-12" db="EMBL/GenBank/DDBJ databases">
        <title>Draft genome of the nematode, Onchocerca flexuosa.</title>
        <authorList>
            <person name="Mitreva M."/>
        </authorList>
    </citation>
    <scope>NUCLEOTIDE SEQUENCE [LARGE SCALE GENOMIC DNA]</scope>
    <source>
        <strain evidence="2">Red Deer</strain>
    </source>
</reference>
<dbReference type="Gene3D" id="1.10.10.1210">
    <property type="entry name" value="MAGE homology domain, winged helix WH2 motif"/>
    <property type="match status" value="1"/>
</dbReference>
<dbReference type="AlphaFoldDB" id="A0A238BLI6"/>
<name>A0A238BLI6_9BILA</name>
<evidence type="ECO:0000259" key="1">
    <source>
        <dbReference type="PROSITE" id="PS50838"/>
    </source>
</evidence>
<evidence type="ECO:0000313" key="2">
    <source>
        <dbReference type="EMBL" id="OZC05746.1"/>
    </source>
</evidence>
<dbReference type="Proteomes" id="UP000242913">
    <property type="component" value="Unassembled WGS sequence"/>
</dbReference>
<dbReference type="InterPro" id="IPR041898">
    <property type="entry name" value="MAGE_WH1"/>
</dbReference>
<dbReference type="InterPro" id="IPR002190">
    <property type="entry name" value="MHD_dom"/>
</dbReference>
<dbReference type="PANTHER" id="PTHR11736">
    <property type="entry name" value="MELANOMA-ASSOCIATED ANTIGEN MAGE ANTIGEN"/>
    <property type="match status" value="1"/>
</dbReference>
<organism evidence="2 3">
    <name type="scientific">Onchocerca flexuosa</name>
    <dbReference type="NCBI Taxonomy" id="387005"/>
    <lineage>
        <taxon>Eukaryota</taxon>
        <taxon>Metazoa</taxon>
        <taxon>Ecdysozoa</taxon>
        <taxon>Nematoda</taxon>
        <taxon>Chromadorea</taxon>
        <taxon>Rhabditida</taxon>
        <taxon>Spirurina</taxon>
        <taxon>Spiruromorpha</taxon>
        <taxon>Filarioidea</taxon>
        <taxon>Onchocercidae</taxon>
        <taxon>Onchocerca</taxon>
    </lineage>
</organism>
<accession>A0A238BLI6</accession>
<gene>
    <name evidence="2" type="ORF">X798_07279</name>
</gene>
<proteinExistence type="predicted"/>
<dbReference type="FunFam" id="1.10.10.1210:FF:000001">
    <property type="entry name" value="melanoma-associated antigen D1"/>
    <property type="match status" value="1"/>
</dbReference>
<feature type="domain" description="MAGE" evidence="1">
    <location>
        <begin position="97"/>
        <end position="294"/>
    </location>
</feature>
<dbReference type="InterPro" id="IPR037445">
    <property type="entry name" value="MAGE"/>
</dbReference>
<dbReference type="PANTHER" id="PTHR11736:SF81">
    <property type="entry name" value="MAGE DOMAIN-CONTAINING PROTEIN"/>
    <property type="match status" value="1"/>
</dbReference>
<dbReference type="InterPro" id="IPR041899">
    <property type="entry name" value="MAGE_WH2"/>
</dbReference>
<protein>
    <submittedName>
        <fullName evidence="2">MAGE family protein</fullName>
    </submittedName>
</protein>
<dbReference type="SMART" id="SM01373">
    <property type="entry name" value="MAGE"/>
    <property type="match status" value="1"/>
</dbReference>
<dbReference type="Gene3D" id="1.10.10.1200">
    <property type="entry name" value="MAGE homology domain, winged helix WH1 motif"/>
    <property type="match status" value="1"/>
</dbReference>
<dbReference type="GO" id="GO:0000122">
    <property type="term" value="P:negative regulation of transcription by RNA polymerase II"/>
    <property type="evidence" value="ECO:0007669"/>
    <property type="project" value="TreeGrafter"/>
</dbReference>
<dbReference type="EMBL" id="KZ270471">
    <property type="protein sequence ID" value="OZC05746.1"/>
    <property type="molecule type" value="Genomic_DNA"/>
</dbReference>
<dbReference type="Pfam" id="PF01454">
    <property type="entry name" value="MAGE"/>
    <property type="match status" value="1"/>
</dbReference>
<dbReference type="PROSITE" id="PS50838">
    <property type="entry name" value="MAGE"/>
    <property type="match status" value="1"/>
</dbReference>
<sequence>MHFLAQVAHTSSLPEALGPHLYLCLTSVSCFTSGIVLVVEMSELSKPEEDLQDPGEAQGPIEVPLLEAEVGESASHLASYYPASSSAPMEALPQEILDRMIGKLMKFLLLKYRAKELTSQAEMLNKVLRDNQEHFPVVFREVSVCLQLVFGVDVKEVDPAEHIYILVPILGLTCDEMLSDGVGLPKAGFLVLVLSMIMRFGDPAPEEAVWGALRRMGVYVGSEQCVFGELRELLTQVWVREGYLRYQQVPDSHPVCYEFLWGPRAYVETSKWQVMAFMRRVNQRALRTFPFLSA</sequence>
<keyword evidence="3" id="KW-1185">Reference proteome</keyword>
<dbReference type="OrthoDB" id="9666086at2759"/>
<dbReference type="GO" id="GO:0005634">
    <property type="term" value="C:nucleus"/>
    <property type="evidence" value="ECO:0007669"/>
    <property type="project" value="TreeGrafter"/>
</dbReference>
<evidence type="ECO:0000313" key="3">
    <source>
        <dbReference type="Proteomes" id="UP000242913"/>
    </source>
</evidence>